<keyword evidence="4" id="KW-0645">Protease</keyword>
<keyword evidence="7" id="KW-0788">Thiol protease</keyword>
<comment type="catalytic activity">
    <reaction evidence="1">
        <text>Thiol-dependent hydrolysis of ester, thioester, amide, peptide and isopeptide bonds formed by the C-terminal Gly of ubiquitin (a 76-residue protein attached to proteins as an intracellular targeting signal).</text>
        <dbReference type="EC" id="3.4.19.12"/>
    </reaction>
</comment>
<keyword evidence="6" id="KW-0378">Hydrolase</keyword>
<feature type="domain" description="USP" evidence="8">
    <location>
        <begin position="346"/>
        <end position="677"/>
    </location>
</feature>
<dbReference type="OrthoDB" id="420187at2759"/>
<evidence type="ECO:0000256" key="1">
    <source>
        <dbReference type="ARBA" id="ARBA00000707"/>
    </source>
</evidence>
<keyword evidence="5" id="KW-0833">Ubl conjugation pathway</keyword>
<dbReference type="GO" id="GO:0016579">
    <property type="term" value="P:protein deubiquitination"/>
    <property type="evidence" value="ECO:0007669"/>
    <property type="project" value="InterPro"/>
</dbReference>
<sequence length="687" mass="76013">MDQILHGVLLSDKSDEEKKLCIDHILSCSLSSEQQQSIASVCWAMWPEGSTPPQVPVLVHALQQLPNQFIVCARRYLKDNQVAGDTSDACTLWMECETRHAEWIPVIKVLFLYMSMRPMHMLSRVVSVFQRCSPTPFSTFLLVKDLYLSTEKLASVLIKCGRLPMVGHTGAWVKQFLLLLVKCDQWQVLLTGGNDVILSVAEQLESPNSIHGSLVVLETIFLGFQENADVFLAFFPHFYDRVAPWVTSPPPTSLPTATLIYLHEFLQGLLFAFPGHPFVQAKLSHLCSMLPPLSPSFDVEAIGEELRWKNCKHGDQSPFASTDTATGPHASTPSNGGADAIIHGFMGLRNVGNSCYMNAVLQGLYHTVALRKLVESTTPTPTKRKLPSTVAPSNGAAVVAAEFGLLVRQMSAQGSGCVALQHITRFRAALAAEFQTSRQQDASEFLHYLWDLVMTHFLESRAEWSHVFNGNVARHVTCSRCRAVSTTTEPFLDITVPVPTTGAGLPLLTLLRAQFATETLSGDNAYCCEVCNDRVDATKKTVIADAPPHLLVTLSRFQYNLQRGVREKVCTHIACTTSIHLPVDEKRAMGHSNHVASANVAYDLYAATIHAGSRADHGHYYTFVARTQDDATARDASGRRWVLLNDSRVSAVDDAMVHHTLMASSTDTPYILWYRRRSPDSIARNNK</sequence>
<evidence type="ECO:0000259" key="8">
    <source>
        <dbReference type="PROSITE" id="PS50235"/>
    </source>
</evidence>
<dbReference type="VEuPathDB" id="FungiDB:H310_11984"/>
<organism evidence="9">
    <name type="scientific">Aphanomyces invadans</name>
    <dbReference type="NCBI Taxonomy" id="157072"/>
    <lineage>
        <taxon>Eukaryota</taxon>
        <taxon>Sar</taxon>
        <taxon>Stramenopiles</taxon>
        <taxon>Oomycota</taxon>
        <taxon>Saprolegniomycetes</taxon>
        <taxon>Saprolegniales</taxon>
        <taxon>Verrucalvaceae</taxon>
        <taxon>Aphanomyces</taxon>
    </lineage>
</organism>
<dbReference type="RefSeq" id="XP_008877101.1">
    <property type="nucleotide sequence ID" value="XM_008878879.1"/>
</dbReference>
<dbReference type="GO" id="GO:0004843">
    <property type="term" value="F:cysteine-type deubiquitinase activity"/>
    <property type="evidence" value="ECO:0007669"/>
    <property type="project" value="UniProtKB-EC"/>
</dbReference>
<dbReference type="GeneID" id="20089034"/>
<comment type="similarity">
    <text evidence="2">Belongs to the peptidase C19 family.</text>
</comment>
<evidence type="ECO:0000256" key="5">
    <source>
        <dbReference type="ARBA" id="ARBA00022786"/>
    </source>
</evidence>
<dbReference type="InterPro" id="IPR028889">
    <property type="entry name" value="USP"/>
</dbReference>
<evidence type="ECO:0000313" key="9">
    <source>
        <dbReference type="EMBL" id="ETV94337.1"/>
    </source>
</evidence>
<dbReference type="AlphaFoldDB" id="A0A024TLY0"/>
<name>A0A024TLY0_9STRA</name>
<dbReference type="eggNOG" id="KOG1864">
    <property type="taxonomic scope" value="Eukaryota"/>
</dbReference>
<dbReference type="EC" id="3.4.19.12" evidence="3"/>
<dbReference type="InterPro" id="IPR018200">
    <property type="entry name" value="USP_CS"/>
</dbReference>
<dbReference type="EMBL" id="KI913986">
    <property type="protein sequence ID" value="ETV94337.1"/>
    <property type="molecule type" value="Genomic_DNA"/>
</dbReference>
<proteinExistence type="inferred from homology"/>
<dbReference type="GO" id="GO:0006508">
    <property type="term" value="P:proteolysis"/>
    <property type="evidence" value="ECO:0007669"/>
    <property type="project" value="UniProtKB-KW"/>
</dbReference>
<dbReference type="Gene3D" id="3.90.70.10">
    <property type="entry name" value="Cysteine proteinases"/>
    <property type="match status" value="1"/>
</dbReference>
<dbReference type="InterPro" id="IPR038765">
    <property type="entry name" value="Papain-like_cys_pep_sf"/>
</dbReference>
<evidence type="ECO:0000256" key="2">
    <source>
        <dbReference type="ARBA" id="ARBA00009085"/>
    </source>
</evidence>
<evidence type="ECO:0000256" key="4">
    <source>
        <dbReference type="ARBA" id="ARBA00022670"/>
    </source>
</evidence>
<protein>
    <recommendedName>
        <fullName evidence="3">ubiquitinyl hydrolase 1</fullName>
        <ecNumber evidence="3">3.4.19.12</ecNumber>
    </recommendedName>
</protein>
<reference evidence="9" key="1">
    <citation type="submission" date="2013-12" db="EMBL/GenBank/DDBJ databases">
        <title>The Genome Sequence of Aphanomyces invadans NJM9701.</title>
        <authorList>
            <consortium name="The Broad Institute Genomics Platform"/>
            <person name="Russ C."/>
            <person name="Tyler B."/>
            <person name="van West P."/>
            <person name="Dieguez-Uribeondo J."/>
            <person name="Young S.K."/>
            <person name="Zeng Q."/>
            <person name="Gargeya S."/>
            <person name="Fitzgerald M."/>
            <person name="Abouelleil A."/>
            <person name="Alvarado L."/>
            <person name="Chapman S.B."/>
            <person name="Gainer-Dewar J."/>
            <person name="Goldberg J."/>
            <person name="Griggs A."/>
            <person name="Gujja S."/>
            <person name="Hansen M."/>
            <person name="Howarth C."/>
            <person name="Imamovic A."/>
            <person name="Ireland A."/>
            <person name="Larimer J."/>
            <person name="McCowan C."/>
            <person name="Murphy C."/>
            <person name="Pearson M."/>
            <person name="Poon T.W."/>
            <person name="Priest M."/>
            <person name="Roberts A."/>
            <person name="Saif S."/>
            <person name="Shea T."/>
            <person name="Sykes S."/>
            <person name="Wortman J."/>
            <person name="Nusbaum C."/>
            <person name="Birren B."/>
        </authorList>
    </citation>
    <scope>NUCLEOTIDE SEQUENCE [LARGE SCALE GENOMIC DNA]</scope>
    <source>
        <strain evidence="9">NJM9701</strain>
    </source>
</reference>
<dbReference type="GO" id="GO:0005829">
    <property type="term" value="C:cytosol"/>
    <property type="evidence" value="ECO:0007669"/>
    <property type="project" value="TreeGrafter"/>
</dbReference>
<dbReference type="PROSITE" id="PS00972">
    <property type="entry name" value="USP_1"/>
    <property type="match status" value="1"/>
</dbReference>
<dbReference type="GO" id="GO:0005634">
    <property type="term" value="C:nucleus"/>
    <property type="evidence" value="ECO:0007669"/>
    <property type="project" value="TreeGrafter"/>
</dbReference>
<dbReference type="PANTHER" id="PTHR24006">
    <property type="entry name" value="UBIQUITIN CARBOXYL-TERMINAL HYDROLASE"/>
    <property type="match status" value="1"/>
</dbReference>
<dbReference type="Pfam" id="PF00443">
    <property type="entry name" value="UCH"/>
    <property type="match status" value="1"/>
</dbReference>
<dbReference type="InterPro" id="IPR001394">
    <property type="entry name" value="Peptidase_C19_UCH"/>
</dbReference>
<dbReference type="STRING" id="157072.A0A024TLY0"/>
<dbReference type="PANTHER" id="PTHR24006:SF758">
    <property type="entry name" value="UBIQUITIN CARBOXYL-TERMINAL HYDROLASE 36"/>
    <property type="match status" value="1"/>
</dbReference>
<evidence type="ECO:0000256" key="6">
    <source>
        <dbReference type="ARBA" id="ARBA00022801"/>
    </source>
</evidence>
<dbReference type="InterPro" id="IPR050164">
    <property type="entry name" value="Peptidase_C19"/>
</dbReference>
<dbReference type="SUPFAM" id="SSF54001">
    <property type="entry name" value="Cysteine proteinases"/>
    <property type="match status" value="1"/>
</dbReference>
<dbReference type="PROSITE" id="PS50235">
    <property type="entry name" value="USP_3"/>
    <property type="match status" value="1"/>
</dbReference>
<gene>
    <name evidence="9" type="ORF">H310_11984</name>
</gene>
<evidence type="ECO:0000256" key="7">
    <source>
        <dbReference type="ARBA" id="ARBA00022807"/>
    </source>
</evidence>
<accession>A0A024TLY0</accession>
<evidence type="ECO:0000256" key="3">
    <source>
        <dbReference type="ARBA" id="ARBA00012759"/>
    </source>
</evidence>